<proteinExistence type="predicted"/>
<feature type="chain" id="PRO_5011594922" description="YD repeat-containing protein" evidence="1">
    <location>
        <begin position="31"/>
        <end position="279"/>
    </location>
</feature>
<dbReference type="EMBL" id="FONY01000009">
    <property type="protein sequence ID" value="SFE89913.1"/>
    <property type="molecule type" value="Genomic_DNA"/>
</dbReference>
<dbReference type="Proteomes" id="UP000199513">
    <property type="component" value="Unassembled WGS sequence"/>
</dbReference>
<evidence type="ECO:0000313" key="2">
    <source>
        <dbReference type="EMBL" id="SFE89913.1"/>
    </source>
</evidence>
<dbReference type="OrthoDB" id="939235at2"/>
<dbReference type="Gene3D" id="2.180.10.10">
    <property type="entry name" value="RHS repeat-associated core"/>
    <property type="match status" value="1"/>
</dbReference>
<evidence type="ECO:0000313" key="3">
    <source>
        <dbReference type="Proteomes" id="UP000199513"/>
    </source>
</evidence>
<keyword evidence="1" id="KW-0732">Signal</keyword>
<accession>A0A1I2EB63</accession>
<organism evidence="2 3">
    <name type="scientific">Thermoflexibacter ruber</name>
    <dbReference type="NCBI Taxonomy" id="1003"/>
    <lineage>
        <taxon>Bacteria</taxon>
        <taxon>Pseudomonadati</taxon>
        <taxon>Bacteroidota</taxon>
        <taxon>Cytophagia</taxon>
        <taxon>Cytophagales</taxon>
        <taxon>Thermoflexibacteraceae</taxon>
        <taxon>Thermoflexibacter</taxon>
    </lineage>
</organism>
<sequence length="279" mass="32687">MKLLKKLYLQPLVVILIALLALSSCQPKGADSPNPTEENPSDPVAPKVLLKKISNSPTDFQVFDYDEKGNIIKYTAQNTYRPDGAIQVLTQLFEYDSENRLSKVVSAYGYSKYFYKDRVLEKIENYYTSNNQLLSTSFYTFNQKKQLVETVEVIAKPIEDTPSQIKRTYQYDAKGNMTQQAYLFLNKNNEFELSYTVFYEDYDDKKSIDNLLFMYPYLPDTRFYENNYRRMKTVYPNGAIDEKVYLFDYQYNDKGFPISKAQSIANRPDVISIRFEYAY</sequence>
<name>A0A1I2EB63_9BACT</name>
<evidence type="ECO:0008006" key="4">
    <source>
        <dbReference type="Google" id="ProtNLM"/>
    </source>
</evidence>
<gene>
    <name evidence="2" type="ORF">SAMN04488541_100988</name>
</gene>
<protein>
    <recommendedName>
        <fullName evidence="4">YD repeat-containing protein</fullName>
    </recommendedName>
</protein>
<feature type="signal peptide" evidence="1">
    <location>
        <begin position="1"/>
        <end position="30"/>
    </location>
</feature>
<dbReference type="AlphaFoldDB" id="A0A1I2EB63"/>
<dbReference type="PROSITE" id="PS51257">
    <property type="entry name" value="PROKAR_LIPOPROTEIN"/>
    <property type="match status" value="1"/>
</dbReference>
<keyword evidence="3" id="KW-1185">Reference proteome</keyword>
<evidence type="ECO:0000256" key="1">
    <source>
        <dbReference type="SAM" id="SignalP"/>
    </source>
</evidence>
<dbReference type="RefSeq" id="WP_091542273.1">
    <property type="nucleotide sequence ID" value="NZ_FONY01000009.1"/>
</dbReference>
<reference evidence="2 3" key="1">
    <citation type="submission" date="2016-10" db="EMBL/GenBank/DDBJ databases">
        <authorList>
            <person name="de Groot N.N."/>
        </authorList>
    </citation>
    <scope>NUCLEOTIDE SEQUENCE [LARGE SCALE GENOMIC DNA]</scope>
    <source>
        <strain>GEY</strain>
        <strain evidence="3">DSM 9560</strain>
    </source>
</reference>